<evidence type="ECO:0000313" key="2">
    <source>
        <dbReference type="EMBL" id="KAK4876329.1"/>
    </source>
</evidence>
<feature type="non-terminal residue" evidence="2">
    <location>
        <position position="107"/>
    </location>
</feature>
<dbReference type="AlphaFoldDB" id="A0AAN7SFB5"/>
<accession>A0AAN7SFB5</accession>
<evidence type="ECO:0000256" key="1">
    <source>
        <dbReference type="SAM" id="SignalP"/>
    </source>
</evidence>
<dbReference type="PANTHER" id="PTHR46560:SF9">
    <property type="entry name" value="ZP DOMAIN-CONTAINING PROTEIN"/>
    <property type="match status" value="1"/>
</dbReference>
<keyword evidence="3" id="KW-1185">Reference proteome</keyword>
<gene>
    <name evidence="2" type="ORF">RN001_012751</name>
</gene>
<protein>
    <recommendedName>
        <fullName evidence="4">ZP domain-containing protein</fullName>
    </recommendedName>
</protein>
<dbReference type="EMBL" id="JARPUR010000005">
    <property type="protein sequence ID" value="KAK4876329.1"/>
    <property type="molecule type" value="Genomic_DNA"/>
</dbReference>
<evidence type="ECO:0000313" key="3">
    <source>
        <dbReference type="Proteomes" id="UP001353858"/>
    </source>
</evidence>
<evidence type="ECO:0008006" key="4">
    <source>
        <dbReference type="Google" id="ProtNLM"/>
    </source>
</evidence>
<feature type="signal peptide" evidence="1">
    <location>
        <begin position="1"/>
        <end position="31"/>
    </location>
</feature>
<name>A0AAN7SFB5_9COLE</name>
<dbReference type="Proteomes" id="UP001353858">
    <property type="component" value="Unassembled WGS sequence"/>
</dbReference>
<reference evidence="3" key="1">
    <citation type="submission" date="2023-01" db="EMBL/GenBank/DDBJ databases">
        <title>Key to firefly adult light organ development and bioluminescence: homeobox transcription factors regulate luciferase expression and transportation to peroxisome.</title>
        <authorList>
            <person name="Fu X."/>
        </authorList>
    </citation>
    <scope>NUCLEOTIDE SEQUENCE [LARGE SCALE GENOMIC DNA]</scope>
</reference>
<sequence>MGAKSETIFFVVRWIFVTICVFTSNIQQSWAQLVDTDFSPQVTATCKTGHMNIRVGFNNSFFGAVHAREFRTPACMVQGDGSKLVTLEINLFASPNSVDYCGLLINN</sequence>
<comment type="caution">
    <text evidence="2">The sequence shown here is derived from an EMBL/GenBank/DDBJ whole genome shotgun (WGS) entry which is preliminary data.</text>
</comment>
<feature type="chain" id="PRO_5043049871" description="ZP domain-containing protein" evidence="1">
    <location>
        <begin position="32"/>
        <end position="107"/>
    </location>
</feature>
<dbReference type="PANTHER" id="PTHR46560">
    <property type="entry name" value="CYPHER, ISOFORM B"/>
    <property type="match status" value="1"/>
</dbReference>
<proteinExistence type="predicted"/>
<keyword evidence="1" id="KW-0732">Signal</keyword>
<organism evidence="2 3">
    <name type="scientific">Aquatica leii</name>
    <dbReference type="NCBI Taxonomy" id="1421715"/>
    <lineage>
        <taxon>Eukaryota</taxon>
        <taxon>Metazoa</taxon>
        <taxon>Ecdysozoa</taxon>
        <taxon>Arthropoda</taxon>
        <taxon>Hexapoda</taxon>
        <taxon>Insecta</taxon>
        <taxon>Pterygota</taxon>
        <taxon>Neoptera</taxon>
        <taxon>Endopterygota</taxon>
        <taxon>Coleoptera</taxon>
        <taxon>Polyphaga</taxon>
        <taxon>Elateriformia</taxon>
        <taxon>Elateroidea</taxon>
        <taxon>Lampyridae</taxon>
        <taxon>Luciolinae</taxon>
        <taxon>Aquatica</taxon>
    </lineage>
</organism>